<dbReference type="RefSeq" id="WP_145367803.1">
    <property type="nucleotide sequence ID" value="NZ_CP036275.1"/>
</dbReference>
<comment type="similarity">
    <text evidence="2">Belongs to the phosphohexose mutase family.</text>
</comment>
<dbReference type="InterPro" id="IPR016055">
    <property type="entry name" value="A-D-PHexomutase_a/b/a-I/II/III"/>
</dbReference>
<evidence type="ECO:0000259" key="8">
    <source>
        <dbReference type="Pfam" id="PF02878"/>
    </source>
</evidence>
<dbReference type="GO" id="GO:0004614">
    <property type="term" value="F:phosphoglucomutase activity"/>
    <property type="evidence" value="ECO:0007669"/>
    <property type="project" value="UniProtKB-EC"/>
</dbReference>
<evidence type="ECO:0000256" key="4">
    <source>
        <dbReference type="ARBA" id="ARBA00022723"/>
    </source>
</evidence>
<evidence type="ECO:0000256" key="3">
    <source>
        <dbReference type="ARBA" id="ARBA00022553"/>
    </source>
</evidence>
<dbReference type="OrthoDB" id="208365at2"/>
<evidence type="ECO:0000313" key="9">
    <source>
        <dbReference type="EMBL" id="QDU37094.1"/>
    </source>
</evidence>
<keyword evidence="6 9" id="KW-0413">Isomerase</keyword>
<dbReference type="InterPro" id="IPR005844">
    <property type="entry name" value="A-D-PHexomutase_a/b/a-I"/>
</dbReference>
<feature type="region of interest" description="Disordered" evidence="7">
    <location>
        <begin position="117"/>
        <end position="143"/>
    </location>
</feature>
<reference evidence="9 10" key="1">
    <citation type="submission" date="2019-02" db="EMBL/GenBank/DDBJ databases">
        <title>Deep-cultivation of Planctomycetes and their phenomic and genomic characterization uncovers novel biology.</title>
        <authorList>
            <person name="Wiegand S."/>
            <person name="Jogler M."/>
            <person name="Boedeker C."/>
            <person name="Pinto D."/>
            <person name="Vollmers J."/>
            <person name="Rivas-Marin E."/>
            <person name="Kohn T."/>
            <person name="Peeters S.H."/>
            <person name="Heuer A."/>
            <person name="Rast P."/>
            <person name="Oberbeckmann S."/>
            <person name="Bunk B."/>
            <person name="Jeske O."/>
            <person name="Meyerdierks A."/>
            <person name="Storesund J.E."/>
            <person name="Kallscheuer N."/>
            <person name="Luecker S."/>
            <person name="Lage O.M."/>
            <person name="Pohl T."/>
            <person name="Merkel B.J."/>
            <person name="Hornburger P."/>
            <person name="Mueller R.-W."/>
            <person name="Bruemmer F."/>
            <person name="Labrenz M."/>
            <person name="Spormann A.M."/>
            <person name="Op den Camp H."/>
            <person name="Overmann J."/>
            <person name="Amann R."/>
            <person name="Jetten M.S.M."/>
            <person name="Mascher T."/>
            <person name="Medema M.H."/>
            <person name="Devos D.P."/>
            <person name="Kaster A.-K."/>
            <person name="Ovreas L."/>
            <person name="Rohde M."/>
            <person name="Galperin M.Y."/>
            <person name="Jogler C."/>
        </authorList>
    </citation>
    <scope>NUCLEOTIDE SEQUENCE [LARGE SCALE GENOMIC DNA]</scope>
    <source>
        <strain evidence="9 10">Mal4</strain>
    </source>
</reference>
<dbReference type="GO" id="GO:0046872">
    <property type="term" value="F:metal ion binding"/>
    <property type="evidence" value="ECO:0007669"/>
    <property type="project" value="UniProtKB-KW"/>
</dbReference>
<dbReference type="Proteomes" id="UP000320496">
    <property type="component" value="Chromosome"/>
</dbReference>
<dbReference type="EC" id="5.4.2.2" evidence="9"/>
<evidence type="ECO:0000313" key="10">
    <source>
        <dbReference type="Proteomes" id="UP000320496"/>
    </source>
</evidence>
<dbReference type="AlphaFoldDB" id="A0A517Z3M0"/>
<evidence type="ECO:0000256" key="1">
    <source>
        <dbReference type="ARBA" id="ARBA00001946"/>
    </source>
</evidence>
<evidence type="ECO:0000256" key="7">
    <source>
        <dbReference type="SAM" id="MobiDB-lite"/>
    </source>
</evidence>
<keyword evidence="5" id="KW-0460">Magnesium</keyword>
<name>A0A517Z3M0_9PLAN</name>
<protein>
    <submittedName>
        <fullName evidence="9">Phosphomannomutase/phosphoglucomutase</fullName>
        <ecNumber evidence="9">5.4.2.2</ecNumber>
    </submittedName>
</protein>
<accession>A0A517Z3M0</accession>
<dbReference type="SUPFAM" id="SSF53738">
    <property type="entry name" value="Phosphoglucomutase, first 3 domains"/>
    <property type="match status" value="2"/>
</dbReference>
<keyword evidence="4" id="KW-0479">Metal-binding</keyword>
<proteinExistence type="inferred from homology"/>
<dbReference type="PANTHER" id="PTHR43771:SF1">
    <property type="entry name" value="PHOSPHOMANNOMUTASE"/>
    <property type="match status" value="1"/>
</dbReference>
<dbReference type="KEGG" id="mri:Mal4_13970"/>
<dbReference type="Pfam" id="PF02878">
    <property type="entry name" value="PGM_PMM_I"/>
    <property type="match status" value="1"/>
</dbReference>
<feature type="domain" description="Alpha-D-phosphohexomutase alpha/beta/alpha" evidence="8">
    <location>
        <begin position="84"/>
        <end position="209"/>
    </location>
</feature>
<comment type="cofactor">
    <cofactor evidence="1">
        <name>Mg(2+)</name>
        <dbReference type="ChEBI" id="CHEBI:18420"/>
    </cofactor>
</comment>
<dbReference type="PANTHER" id="PTHR43771">
    <property type="entry name" value="PHOSPHOMANNOMUTASE"/>
    <property type="match status" value="1"/>
</dbReference>
<keyword evidence="10" id="KW-1185">Reference proteome</keyword>
<organism evidence="9 10">
    <name type="scientific">Maioricimonas rarisocia</name>
    <dbReference type="NCBI Taxonomy" id="2528026"/>
    <lineage>
        <taxon>Bacteria</taxon>
        <taxon>Pseudomonadati</taxon>
        <taxon>Planctomycetota</taxon>
        <taxon>Planctomycetia</taxon>
        <taxon>Planctomycetales</taxon>
        <taxon>Planctomycetaceae</taxon>
        <taxon>Maioricimonas</taxon>
    </lineage>
</organism>
<sequence>MSDTPLEILSPPPPGGTAGTEYRCPGESYPISRAVHLSRLAAYYPKCRRCPHRDDIGQLPVPACEDQTEQPTRIRRDSICQQEGLRGIYLNAMTRRDCERAAEAVASIAWEQCPRRVRSPQAEPQQGSRFAPGVVVGHDRRPSSPDLVTGVAAALRRMGCDVIDVGQVRRPCFDFAVDHLQAAAGMYVTGNGFGPTWNGVDIVGSGAVPRSAPGTLEDVCRRMEGAIHRPTRRGGTHRTFHATVPYQAGLWKYFHSLRPLSIAIRSRDPLARTTLEKLLAETPCDPQFISEDRNWPVAAGKDASTGFDLSLLIDEDGRRVELYNASGQRLPQTELAARLLHRLRPSARATTVVVSDDANPALVATLQQPDCTVIRGGTTMESMHAAMLEHTPAFGTDGRGRFSFCDPYPKCDAIITAAKLLEIFAADSCGESPLFI</sequence>
<gene>
    <name evidence="9" type="primary">algC_1</name>
    <name evidence="9" type="ORF">Mal4_13970</name>
</gene>
<dbReference type="EMBL" id="CP036275">
    <property type="protein sequence ID" value="QDU37094.1"/>
    <property type="molecule type" value="Genomic_DNA"/>
</dbReference>
<dbReference type="GO" id="GO:0005975">
    <property type="term" value="P:carbohydrate metabolic process"/>
    <property type="evidence" value="ECO:0007669"/>
    <property type="project" value="InterPro"/>
</dbReference>
<dbReference type="Gene3D" id="3.40.120.10">
    <property type="entry name" value="Alpha-D-Glucose-1,6-Bisphosphate, subunit A, domain 3"/>
    <property type="match status" value="3"/>
</dbReference>
<evidence type="ECO:0000256" key="6">
    <source>
        <dbReference type="ARBA" id="ARBA00023235"/>
    </source>
</evidence>
<evidence type="ECO:0000256" key="2">
    <source>
        <dbReference type="ARBA" id="ARBA00010231"/>
    </source>
</evidence>
<evidence type="ECO:0000256" key="5">
    <source>
        <dbReference type="ARBA" id="ARBA00022842"/>
    </source>
</evidence>
<keyword evidence="3" id="KW-0597">Phosphoprotein</keyword>